<organism evidence="13 14">
    <name type="scientific">Halalkalibacter akibai (strain ATCC 43226 / DSM 21942 / CIP 109018 / JCM 9157 / 1139)</name>
    <name type="common">Bacillus akibai</name>
    <dbReference type="NCBI Taxonomy" id="1236973"/>
    <lineage>
        <taxon>Bacteria</taxon>
        <taxon>Bacillati</taxon>
        <taxon>Bacillota</taxon>
        <taxon>Bacilli</taxon>
        <taxon>Bacillales</taxon>
        <taxon>Bacillaceae</taxon>
        <taxon>Halalkalibacter</taxon>
    </lineage>
</organism>
<sequence length="426" mass="47751">MDDVPSSLIVFFIVLLGLSAFFSSAETAYSSVNKLRLKNYEDEGRKGAKKAVWIADNFDKTLSTLLVGNNLVNIAAATLSSQIAIGLFGPSLGVFISTFVVTILVLIFGEIIPKSLAKEYAESYALKTSGILLLLIHAFYPVTWVFVKIKNLVSLFVKSKDHTPSVTEEEIKMLVQISEDEGVIGKNEKELVHRSLDFNDLIVHEIIKPRPDMIAVDVNQSISSVKDVFFKERFSRIPVYEGNIDNIIGILSERDFLTAYIKQGEKLDLRSLLRQPLFVVESMKLATLLPELQKQKTHMAIVIDEFGGTSGLVTLEDILEEIVGEIWDEHDVTINQVKQVGPSSYLLSADLSIDEFASIVSISVPQTTNHTVGGWLIEEFQRIPKEGEEFYYEDLTLKISRAEAKRIRQVLVKMTQSQDKIERMSS</sequence>
<evidence type="ECO:0000259" key="11">
    <source>
        <dbReference type="PROSITE" id="PS51371"/>
    </source>
</evidence>
<feature type="transmembrane region" description="Helical" evidence="10">
    <location>
        <begin position="94"/>
        <end position="112"/>
    </location>
</feature>
<dbReference type="InterPro" id="IPR044751">
    <property type="entry name" value="Ion_transp-like_CBS"/>
</dbReference>
<dbReference type="Gene3D" id="3.30.465.10">
    <property type="match status" value="1"/>
</dbReference>
<evidence type="ECO:0000259" key="12">
    <source>
        <dbReference type="PROSITE" id="PS51846"/>
    </source>
</evidence>
<dbReference type="Gene3D" id="3.10.580.10">
    <property type="entry name" value="CBS-domain"/>
    <property type="match status" value="1"/>
</dbReference>
<dbReference type="STRING" id="1236973.JCM9157_4411"/>
<feature type="transmembrane region" description="Helical" evidence="10">
    <location>
        <begin position="6"/>
        <end position="29"/>
    </location>
</feature>
<evidence type="ECO:0000313" key="13">
    <source>
        <dbReference type="EMBL" id="GAE37154.1"/>
    </source>
</evidence>
<dbReference type="SMART" id="SM01091">
    <property type="entry name" value="CorC_HlyC"/>
    <property type="match status" value="1"/>
</dbReference>
<feature type="domain" description="CBS" evidence="11">
    <location>
        <begin position="209"/>
        <end position="267"/>
    </location>
</feature>
<reference evidence="13 14" key="1">
    <citation type="journal article" date="2014" name="Genome Announc.">
        <title>Draft Genome Sequences of Three Alkaliphilic Bacillus Strains, Bacillus wakoensis JCM 9140T, Bacillus akibai JCM 9157T, and Bacillus hemicellulosilyticus JCM 9152T.</title>
        <authorList>
            <person name="Yuki M."/>
            <person name="Oshima K."/>
            <person name="Suda W."/>
            <person name="Oshida Y."/>
            <person name="Kitamura K."/>
            <person name="Iida T."/>
            <person name="Hattori M."/>
            <person name="Ohkuma M."/>
        </authorList>
    </citation>
    <scope>NUCLEOTIDE SEQUENCE [LARGE SCALE GENOMIC DNA]</scope>
    <source>
        <strain evidence="13 14">JCM 9157</strain>
    </source>
</reference>
<dbReference type="InterPro" id="IPR002550">
    <property type="entry name" value="CNNM"/>
</dbReference>
<evidence type="ECO:0000256" key="1">
    <source>
        <dbReference type="ARBA" id="ARBA00004141"/>
    </source>
</evidence>
<evidence type="ECO:0000256" key="6">
    <source>
        <dbReference type="ARBA" id="ARBA00023122"/>
    </source>
</evidence>
<dbReference type="OrthoDB" id="9798188at2"/>
<evidence type="ECO:0000313" key="14">
    <source>
        <dbReference type="Proteomes" id="UP000018896"/>
    </source>
</evidence>
<dbReference type="InterPro" id="IPR005170">
    <property type="entry name" value="Transptr-assoc_dom"/>
</dbReference>
<dbReference type="AlphaFoldDB" id="W4R0R5"/>
<dbReference type="Proteomes" id="UP000018896">
    <property type="component" value="Unassembled WGS sequence"/>
</dbReference>
<dbReference type="Pfam" id="PF01595">
    <property type="entry name" value="CNNM"/>
    <property type="match status" value="1"/>
</dbReference>
<dbReference type="PANTHER" id="PTHR22777:SF17">
    <property type="entry name" value="UPF0053 PROTEIN SLL0260"/>
    <property type="match status" value="1"/>
</dbReference>
<dbReference type="Pfam" id="PF03471">
    <property type="entry name" value="CorC_HlyC"/>
    <property type="match status" value="1"/>
</dbReference>
<dbReference type="SUPFAM" id="SSF54631">
    <property type="entry name" value="CBS-domain pair"/>
    <property type="match status" value="1"/>
</dbReference>
<dbReference type="InterPro" id="IPR046342">
    <property type="entry name" value="CBS_dom_sf"/>
</dbReference>
<evidence type="ECO:0000256" key="10">
    <source>
        <dbReference type="SAM" id="Phobius"/>
    </source>
</evidence>
<dbReference type="SUPFAM" id="SSF56176">
    <property type="entry name" value="FAD-binding/transporter-associated domain-like"/>
    <property type="match status" value="1"/>
</dbReference>
<protein>
    <submittedName>
        <fullName evidence="13">Hemolysins and related proteins containing CBS domains</fullName>
    </submittedName>
</protein>
<feature type="transmembrane region" description="Helical" evidence="10">
    <location>
        <begin position="124"/>
        <end position="147"/>
    </location>
</feature>
<dbReference type="PROSITE" id="PS51371">
    <property type="entry name" value="CBS"/>
    <property type="match status" value="2"/>
</dbReference>
<keyword evidence="14" id="KW-1185">Reference proteome</keyword>
<dbReference type="InterPro" id="IPR000644">
    <property type="entry name" value="CBS_dom"/>
</dbReference>
<dbReference type="RefSeq" id="WP_035667581.1">
    <property type="nucleotide sequence ID" value="NZ_BAUV01000056.1"/>
</dbReference>
<comment type="caution">
    <text evidence="13">The sequence shown here is derived from an EMBL/GenBank/DDBJ whole genome shotgun (WGS) entry which is preliminary data.</text>
</comment>
<dbReference type="InterPro" id="IPR036318">
    <property type="entry name" value="FAD-bd_PCMH-like_sf"/>
</dbReference>
<keyword evidence="3 9" id="KW-0812">Transmembrane</keyword>
<dbReference type="PROSITE" id="PS51846">
    <property type="entry name" value="CNNM"/>
    <property type="match status" value="1"/>
</dbReference>
<evidence type="ECO:0000256" key="4">
    <source>
        <dbReference type="ARBA" id="ARBA00022737"/>
    </source>
</evidence>
<dbReference type="GO" id="GO:0050660">
    <property type="term" value="F:flavin adenine dinucleotide binding"/>
    <property type="evidence" value="ECO:0007669"/>
    <property type="project" value="InterPro"/>
</dbReference>
<gene>
    <name evidence="13" type="ORF">JCM9157_4411</name>
</gene>
<accession>W4R0R5</accession>
<evidence type="ECO:0000256" key="5">
    <source>
        <dbReference type="ARBA" id="ARBA00022989"/>
    </source>
</evidence>
<dbReference type="eggNOG" id="COG1253">
    <property type="taxonomic scope" value="Bacteria"/>
</dbReference>
<feature type="domain" description="CBS" evidence="11">
    <location>
        <begin position="272"/>
        <end position="329"/>
    </location>
</feature>
<comment type="subcellular location">
    <subcellularLocation>
        <location evidence="1">Membrane</location>
        <topology evidence="1">Multi-pass membrane protein</topology>
    </subcellularLocation>
</comment>
<keyword evidence="6 8" id="KW-0129">CBS domain</keyword>
<evidence type="ECO:0000256" key="7">
    <source>
        <dbReference type="ARBA" id="ARBA00023136"/>
    </source>
</evidence>
<dbReference type="InterPro" id="IPR016169">
    <property type="entry name" value="FAD-bd_PCMH_sub2"/>
</dbReference>
<keyword evidence="7 9" id="KW-0472">Membrane</keyword>
<dbReference type="SMART" id="SM00116">
    <property type="entry name" value="CBS"/>
    <property type="match status" value="2"/>
</dbReference>
<dbReference type="CDD" id="cd04590">
    <property type="entry name" value="CBS_pair_CorC_HlyC_assoc"/>
    <property type="match status" value="1"/>
</dbReference>
<evidence type="ECO:0000256" key="9">
    <source>
        <dbReference type="PROSITE-ProRule" id="PRU01193"/>
    </source>
</evidence>
<name>W4R0R5_HALA3</name>
<keyword evidence="5 9" id="KW-1133">Transmembrane helix</keyword>
<dbReference type="GO" id="GO:0005886">
    <property type="term" value="C:plasma membrane"/>
    <property type="evidence" value="ECO:0007669"/>
    <property type="project" value="TreeGrafter"/>
</dbReference>
<dbReference type="PANTHER" id="PTHR22777">
    <property type="entry name" value="HEMOLYSIN-RELATED"/>
    <property type="match status" value="1"/>
</dbReference>
<keyword evidence="4" id="KW-0677">Repeat</keyword>
<dbReference type="FunFam" id="3.10.580.10:FF:000002">
    <property type="entry name" value="Magnesium/cobalt efflux protein CorC"/>
    <property type="match status" value="1"/>
</dbReference>
<dbReference type="EMBL" id="BAUV01000056">
    <property type="protein sequence ID" value="GAE37154.1"/>
    <property type="molecule type" value="Genomic_DNA"/>
</dbReference>
<evidence type="ECO:0000256" key="2">
    <source>
        <dbReference type="ARBA" id="ARBA00006337"/>
    </source>
</evidence>
<proteinExistence type="inferred from homology"/>
<dbReference type="Pfam" id="PF00571">
    <property type="entry name" value="CBS"/>
    <property type="match status" value="2"/>
</dbReference>
<feature type="domain" description="CNNM transmembrane" evidence="12">
    <location>
        <begin position="1"/>
        <end position="188"/>
    </location>
</feature>
<evidence type="ECO:0000256" key="3">
    <source>
        <dbReference type="ARBA" id="ARBA00022692"/>
    </source>
</evidence>
<evidence type="ECO:0000256" key="8">
    <source>
        <dbReference type="PROSITE-ProRule" id="PRU00703"/>
    </source>
</evidence>
<comment type="similarity">
    <text evidence="2">Belongs to the UPF0053 family.</text>
</comment>